<gene>
    <name evidence="1" type="ORF">MYCIT1_LOCUS4190</name>
</gene>
<organism evidence="1 2">
    <name type="scientific">Mycena citricolor</name>
    <dbReference type="NCBI Taxonomy" id="2018698"/>
    <lineage>
        <taxon>Eukaryota</taxon>
        <taxon>Fungi</taxon>
        <taxon>Dikarya</taxon>
        <taxon>Basidiomycota</taxon>
        <taxon>Agaricomycotina</taxon>
        <taxon>Agaricomycetes</taxon>
        <taxon>Agaricomycetidae</taxon>
        <taxon>Agaricales</taxon>
        <taxon>Marasmiineae</taxon>
        <taxon>Mycenaceae</taxon>
        <taxon>Mycena</taxon>
    </lineage>
</organism>
<proteinExistence type="predicted"/>
<evidence type="ECO:0000313" key="2">
    <source>
        <dbReference type="Proteomes" id="UP001295794"/>
    </source>
</evidence>
<sequence length="131" mass="14968">NIRIQSVRQLLRCVWAMSQQRLGVQDSAGRFQQRHGCSEDIQQADVVGKIGSVNHSEGRRSIPIPIFHPIQLQQLRFPLRYRNADINSTRASEPVECFAKSRRFRCNESDEERLLRVRHCGSKSGAPASKL</sequence>
<name>A0AAD2GVS1_9AGAR</name>
<dbReference type="Proteomes" id="UP001295794">
    <property type="component" value="Unassembled WGS sequence"/>
</dbReference>
<reference evidence="1" key="1">
    <citation type="submission" date="2023-11" db="EMBL/GenBank/DDBJ databases">
        <authorList>
            <person name="De Vega J J."/>
            <person name="De Vega J J."/>
        </authorList>
    </citation>
    <scope>NUCLEOTIDE SEQUENCE</scope>
</reference>
<comment type="caution">
    <text evidence="1">The sequence shown here is derived from an EMBL/GenBank/DDBJ whole genome shotgun (WGS) entry which is preliminary data.</text>
</comment>
<accession>A0AAD2GVS1</accession>
<feature type="non-terminal residue" evidence="1">
    <location>
        <position position="1"/>
    </location>
</feature>
<protein>
    <submittedName>
        <fullName evidence="1">Uncharacterized protein</fullName>
    </submittedName>
</protein>
<dbReference type="AlphaFoldDB" id="A0AAD2GVS1"/>
<keyword evidence="2" id="KW-1185">Reference proteome</keyword>
<evidence type="ECO:0000313" key="1">
    <source>
        <dbReference type="EMBL" id="CAK5264217.1"/>
    </source>
</evidence>
<dbReference type="EMBL" id="CAVNYO010000048">
    <property type="protein sequence ID" value="CAK5264217.1"/>
    <property type="molecule type" value="Genomic_DNA"/>
</dbReference>